<feature type="chain" id="PRO_5038890156" description="Glycoside hydrolase family 38 N-terminal domain-containing protein" evidence="2">
    <location>
        <begin position="22"/>
        <end position="809"/>
    </location>
</feature>
<evidence type="ECO:0000256" key="1">
    <source>
        <dbReference type="SAM" id="MobiDB-lite"/>
    </source>
</evidence>
<dbReference type="CDD" id="cd10791">
    <property type="entry name" value="GH38N_AMII_like_1"/>
    <property type="match status" value="1"/>
</dbReference>
<keyword evidence="4" id="KW-1185">Reference proteome</keyword>
<dbReference type="SUPFAM" id="SSF88713">
    <property type="entry name" value="Glycoside hydrolase/deacetylase"/>
    <property type="match status" value="1"/>
</dbReference>
<dbReference type="AlphaFoldDB" id="A0A9D4TXT8"/>
<dbReference type="EMBL" id="SIDB01000001">
    <property type="protein sequence ID" value="KAI3437794.1"/>
    <property type="molecule type" value="Genomic_DNA"/>
</dbReference>
<dbReference type="Pfam" id="PF16477">
    <property type="entry name" value="DUF5054"/>
    <property type="match status" value="2"/>
</dbReference>
<dbReference type="InterPro" id="IPR011330">
    <property type="entry name" value="Glyco_hydro/deAcase_b/a-brl"/>
</dbReference>
<feature type="signal peptide" evidence="2">
    <location>
        <begin position="1"/>
        <end position="21"/>
    </location>
</feature>
<evidence type="ECO:0000256" key="2">
    <source>
        <dbReference type="SAM" id="SignalP"/>
    </source>
</evidence>
<dbReference type="OrthoDB" id="197879at2759"/>
<comment type="caution">
    <text evidence="3">The sequence shown here is derived from an EMBL/GenBank/DDBJ whole genome shotgun (WGS) entry which is preliminary data.</text>
</comment>
<reference evidence="3" key="2">
    <citation type="submission" date="2020-11" db="EMBL/GenBank/DDBJ databases">
        <authorList>
            <person name="Cecchin M."/>
            <person name="Marcolungo L."/>
            <person name="Rossato M."/>
            <person name="Girolomoni L."/>
            <person name="Cosentino E."/>
            <person name="Cuine S."/>
            <person name="Li-Beisson Y."/>
            <person name="Delledonne M."/>
            <person name="Ballottari M."/>
        </authorList>
    </citation>
    <scope>NUCLEOTIDE SEQUENCE</scope>
    <source>
        <strain evidence="3">211/11P</strain>
        <tissue evidence="3">Whole cell</tissue>
    </source>
</reference>
<dbReference type="GO" id="GO:0005975">
    <property type="term" value="P:carbohydrate metabolic process"/>
    <property type="evidence" value="ECO:0007669"/>
    <property type="project" value="InterPro"/>
</dbReference>
<sequence length="809" mass="88262">MRRRSCLLSLALLAHYLGTVATVSAHNPANHISRVSLLFACHLDVGFHSGGTEPGYDNVVISRYFNQYFPAAAQLGQQLRNRPGGTERLAFLTHSWLVSLFLNCPARIGITCPNSTTVDQFRAAVHHGDIVWHALPHNAQVELYDDSLLRFGVRMTHDVDRAFGLPPKVTMSQRDVPGLTRAAVPILVDEGVKAISVGVNGGSAPPGVPKNTPFIWRDPPSGKQLLAMWHPGGYSGFPVDDRDECVQVKGFPHALCFAWSGDNTGPPSLEEVLAIFSKVRKDFPKARVEAAGFDGFVSELEAAAPKLHLPVVTAEIGDTWIHGAAADPAKLSEYRALLRMRRASRERYGDEAFNRFSRLLLKLPEHTGGVDSKEYPGEWESWNNADLKKRLADKRLDNPFIVAVSSWVRQRAYSLWAVQELGSSEAGLAAWQALAALQDGKAAPTPDAVNSSFKRCDMQRPLVFESDSWQLEVSNMTGAIVGLRFKAGSASDTSSGGSSRSKGGLQPSRYGSSGSRPSLWTRIVGALGWPGGSLSVSSGSGVGKSWAGFDAPLALPVYSTYAEDDYDAIWDSYSYFPRDKLADWFYKDFGKPNSTVKGGARRAEYLPQAQRVWWRRTTGGGLHVTIKATFDSYAVQFAGAPKALWTEIRAPAGSPDLQLDVTWEDKTATRLPEAFWLRWAPRSNAVNASSWLMYKLGQPISPLEVMLNGSHALHAVGDEGVSVDSADGSQRLYIRSLDAAVVSPGRHTPFPVLSAAPDLRYGMSYLAAANIWGTNYAQWFPYAAGDATMRFRFVLQVKGKSSTASVEAA</sequence>
<evidence type="ECO:0000313" key="4">
    <source>
        <dbReference type="Proteomes" id="UP001055712"/>
    </source>
</evidence>
<dbReference type="InterPro" id="IPR032482">
    <property type="entry name" value="DUF5054"/>
</dbReference>
<keyword evidence="2" id="KW-0732">Signal</keyword>
<evidence type="ECO:0008006" key="5">
    <source>
        <dbReference type="Google" id="ProtNLM"/>
    </source>
</evidence>
<gene>
    <name evidence="3" type="ORF">D9Q98_000241</name>
</gene>
<evidence type="ECO:0000313" key="3">
    <source>
        <dbReference type="EMBL" id="KAI3437794.1"/>
    </source>
</evidence>
<organism evidence="3 4">
    <name type="scientific">Chlorella vulgaris</name>
    <name type="common">Green alga</name>
    <dbReference type="NCBI Taxonomy" id="3077"/>
    <lineage>
        <taxon>Eukaryota</taxon>
        <taxon>Viridiplantae</taxon>
        <taxon>Chlorophyta</taxon>
        <taxon>core chlorophytes</taxon>
        <taxon>Trebouxiophyceae</taxon>
        <taxon>Chlorellales</taxon>
        <taxon>Chlorellaceae</taxon>
        <taxon>Chlorella clade</taxon>
        <taxon>Chlorella</taxon>
    </lineage>
</organism>
<dbReference type="Proteomes" id="UP001055712">
    <property type="component" value="Unassembled WGS sequence"/>
</dbReference>
<protein>
    <recommendedName>
        <fullName evidence="5">Glycoside hydrolase family 38 N-terminal domain-containing protein</fullName>
    </recommendedName>
</protein>
<name>A0A9D4TXT8_CHLVU</name>
<feature type="region of interest" description="Disordered" evidence="1">
    <location>
        <begin position="490"/>
        <end position="515"/>
    </location>
</feature>
<reference evidence="3" key="1">
    <citation type="journal article" date="2019" name="Plant J.">
        <title>Chlorella vulgaris genome assembly and annotation reveals the molecular basis for metabolic acclimation to high light conditions.</title>
        <authorList>
            <person name="Cecchin M."/>
            <person name="Marcolungo L."/>
            <person name="Rossato M."/>
            <person name="Girolomoni L."/>
            <person name="Cosentino E."/>
            <person name="Cuine S."/>
            <person name="Li-Beisson Y."/>
            <person name="Delledonne M."/>
            <person name="Ballottari M."/>
        </authorList>
    </citation>
    <scope>NUCLEOTIDE SEQUENCE</scope>
    <source>
        <strain evidence="3">211/11P</strain>
    </source>
</reference>
<proteinExistence type="predicted"/>
<accession>A0A9D4TXT8</accession>